<feature type="transmembrane region" description="Helical" evidence="1">
    <location>
        <begin position="408"/>
        <end position="429"/>
    </location>
</feature>
<evidence type="ECO:0000313" key="2">
    <source>
        <dbReference type="EMBL" id="RII94505.1"/>
    </source>
</evidence>
<name>A0ABX9NC17_9MICO</name>
<keyword evidence="1" id="KW-1133">Transmembrane helix</keyword>
<dbReference type="Proteomes" id="UP000265355">
    <property type="component" value="Unassembled WGS sequence"/>
</dbReference>
<keyword evidence="1" id="KW-0812">Transmembrane</keyword>
<organism evidence="2 3">
    <name type="scientific">Clavibacter californiensis</name>
    <dbReference type="NCBI Taxonomy" id="1401995"/>
    <lineage>
        <taxon>Bacteria</taxon>
        <taxon>Bacillati</taxon>
        <taxon>Actinomycetota</taxon>
        <taxon>Actinomycetes</taxon>
        <taxon>Micrococcales</taxon>
        <taxon>Microbacteriaceae</taxon>
        <taxon>Clavibacter</taxon>
    </lineage>
</organism>
<feature type="transmembrane region" description="Helical" evidence="1">
    <location>
        <begin position="379"/>
        <end position="396"/>
    </location>
</feature>
<feature type="transmembrane region" description="Helical" evidence="1">
    <location>
        <begin position="463"/>
        <end position="483"/>
    </location>
</feature>
<dbReference type="RefSeq" id="WP_119372228.1">
    <property type="nucleotide sequence ID" value="NZ_CP040792.1"/>
</dbReference>
<feature type="transmembrane region" description="Helical" evidence="1">
    <location>
        <begin position="352"/>
        <end position="372"/>
    </location>
</feature>
<proteinExistence type="predicted"/>
<feature type="transmembrane region" description="Helical" evidence="1">
    <location>
        <begin position="282"/>
        <end position="300"/>
    </location>
</feature>
<keyword evidence="1" id="KW-0472">Membrane</keyword>
<reference evidence="2 3" key="1">
    <citation type="submission" date="2018-08" db="EMBL/GenBank/DDBJ databases">
        <title>Genome Sequence of Clavibacter michiganensis Subspecies type strains, and the Atypical Peach-Colored Strains Isolated from Tomato.</title>
        <authorList>
            <person name="Osdaghi E."/>
            <person name="Portier P."/>
            <person name="Briand M."/>
            <person name="Jacques M.-A."/>
        </authorList>
    </citation>
    <scope>NUCLEOTIDE SEQUENCE [LARGE SCALE GENOMIC DNA]</scope>
    <source>
        <strain evidence="2 3">CFBP 8216</strain>
    </source>
</reference>
<feature type="transmembrane region" description="Helical" evidence="1">
    <location>
        <begin position="21"/>
        <end position="41"/>
    </location>
</feature>
<dbReference type="EMBL" id="QWEE01000007">
    <property type="protein sequence ID" value="RII94505.1"/>
    <property type="molecule type" value="Genomic_DNA"/>
</dbReference>
<feature type="transmembrane region" description="Helical" evidence="1">
    <location>
        <begin position="232"/>
        <end position="250"/>
    </location>
</feature>
<gene>
    <name evidence="2" type="ORF">DZF98_01270</name>
</gene>
<protein>
    <submittedName>
        <fullName evidence="2">Uncharacterized protein</fullName>
    </submittedName>
</protein>
<feature type="transmembrane region" description="Helical" evidence="1">
    <location>
        <begin position="257"/>
        <end position="276"/>
    </location>
</feature>
<feature type="transmembrane region" description="Helical" evidence="1">
    <location>
        <begin position="111"/>
        <end position="130"/>
    </location>
</feature>
<feature type="transmembrane region" description="Helical" evidence="1">
    <location>
        <begin position="210"/>
        <end position="226"/>
    </location>
</feature>
<comment type="caution">
    <text evidence="2">The sequence shown here is derived from an EMBL/GenBank/DDBJ whole genome shotgun (WGS) entry which is preliminary data.</text>
</comment>
<evidence type="ECO:0000313" key="3">
    <source>
        <dbReference type="Proteomes" id="UP000265355"/>
    </source>
</evidence>
<feature type="transmembrane region" description="Helical" evidence="1">
    <location>
        <begin position="307"/>
        <end position="332"/>
    </location>
</feature>
<evidence type="ECO:0000256" key="1">
    <source>
        <dbReference type="SAM" id="Phobius"/>
    </source>
</evidence>
<feature type="transmembrane region" description="Helical" evidence="1">
    <location>
        <begin position="137"/>
        <end position="155"/>
    </location>
</feature>
<keyword evidence="3" id="KW-1185">Reference proteome</keyword>
<accession>A0ABX9NC17</accession>
<sequence length="619" mass="64653">MPSPVSPARIDRRTAPGNLTSALAVALAVLLFLVTQVGMLVHRTGSVVSSFRDYFVYDQLSYLSMVVNFARGDFASVEPFTETGRNTYPHLYYIVLGAFGHLTGLGPVESWNIVGTALQACLVAAIGIACVRVTGRAWTGVLGFAPLLLGTFAWTQGPGHWFWQMSSHAVLWGPFGVLFTLNGEAAALSVAGIAFLGALVPFLRGSSRRARLVAMTVMAVVVGGLLNVHVYSFLAAVFLSFYVVAAYAVLERPRRRLLVLSAALVPASLGLAVVVAGTVGPLPAFVVGLLPTVPGLLATIGRTRGLALLPMGAALAATLPQIVTTVVASAAGDPFLSYRVASSKDLGVDLPLGPLAGAALIVPLVVILVAGIRARRTIWTAYAGGAMLAWAITSTNDLWRANQEPYRLWIDGFLLIAVTIVPVLLDVAVRTLRGRSAGADADAHAAGGEVDSPAPAPRRTRTLVAACTVLVVAIGATSALDWGRFFSAGRELPQITFAEPLDRAIADVTAGATDGSIVAGACLDPQIVKIDSGRSVAHYNLGMAWPADRDAVDVARSALAAGRVDAEATERAGIRWYLALSDCAADADPASVPGLEEVDRAVYDPSTGAAAVLYRIDIG</sequence>
<feature type="transmembrane region" description="Helical" evidence="1">
    <location>
        <begin position="175"/>
        <end position="203"/>
    </location>
</feature>